<dbReference type="EMBL" id="SWBM01000002">
    <property type="protein sequence ID" value="TKC17008.1"/>
    <property type="molecule type" value="Genomic_DNA"/>
</dbReference>
<evidence type="ECO:0000313" key="2">
    <source>
        <dbReference type="EMBL" id="TKC17008.1"/>
    </source>
</evidence>
<dbReference type="AlphaFoldDB" id="A0A4U1D5D8"/>
<dbReference type="RefSeq" id="WP_136831495.1">
    <property type="nucleotide sequence ID" value="NZ_SWBM01000002.1"/>
</dbReference>
<keyword evidence="1" id="KW-0472">Membrane</keyword>
<evidence type="ECO:0000256" key="1">
    <source>
        <dbReference type="SAM" id="Phobius"/>
    </source>
</evidence>
<comment type="caution">
    <text evidence="2">The sequence shown here is derived from an EMBL/GenBank/DDBJ whole genome shotgun (WGS) entry which is preliminary data.</text>
</comment>
<name>A0A4U1D5D8_9BACI</name>
<sequence>MFSNRKKTLLIFFIAFIILSSVCYFFIHSTLVSKKGIDLFYKNDEIVHIALEGYILEQVDVNEKNNLRSIDTTYEIEIKKFLNEIGRIRMTVREIDNGDYFIFSSLENFSKKPLKVDIEMPFDELNRFSINDFEQFPVNHQHDKVFGVDPTTYPIGLISLYDTDQLKKSMVISRNYVSKKMIQNYNDGTESVIRKLESENKGFDLSTDNKGVYLNMPLYSTGKDISENWVMLSEQPLFKNEDALNDWIERSNTQYRYVNKWYTSEGSYSKLPWSIEPGEKLGYGRNLSMMQDDPALEHYNSTKERYFYNLIINSVNNLMNFQDKEERLWRTEYTSTWLKSEYGIQAPYTDTRHNEKVSVFLKDISNTLGIKELKDVNLVYADFLVSQVGIGNIIDIDEGYLITDYYSPTQKKPTHVSLNHALGEMYFLIDAYKQTN</sequence>
<evidence type="ECO:0000313" key="3">
    <source>
        <dbReference type="Proteomes" id="UP000307756"/>
    </source>
</evidence>
<feature type="transmembrane region" description="Helical" evidence="1">
    <location>
        <begin position="9"/>
        <end position="27"/>
    </location>
</feature>
<dbReference type="OrthoDB" id="1736525at2"/>
<organism evidence="2 3">
    <name type="scientific">Robertmurraya kyonggiensis</name>
    <dbReference type="NCBI Taxonomy" id="1037680"/>
    <lineage>
        <taxon>Bacteria</taxon>
        <taxon>Bacillati</taxon>
        <taxon>Bacillota</taxon>
        <taxon>Bacilli</taxon>
        <taxon>Bacillales</taxon>
        <taxon>Bacillaceae</taxon>
        <taxon>Robertmurraya</taxon>
    </lineage>
</organism>
<dbReference type="Proteomes" id="UP000307756">
    <property type="component" value="Unassembled WGS sequence"/>
</dbReference>
<keyword evidence="1" id="KW-1133">Transmembrane helix</keyword>
<keyword evidence="3" id="KW-1185">Reference proteome</keyword>
<accession>A0A4U1D5D8</accession>
<reference evidence="2 3" key="1">
    <citation type="journal article" date="2011" name="J. Microbiol.">
        <title>Bacillus kyonggiensis sp. nov., isolated from soil of a lettuce field.</title>
        <authorList>
            <person name="Dong K."/>
            <person name="Lee S."/>
        </authorList>
    </citation>
    <scope>NUCLEOTIDE SEQUENCE [LARGE SCALE GENOMIC DNA]</scope>
    <source>
        <strain evidence="2 3">NB22</strain>
    </source>
</reference>
<keyword evidence="1" id="KW-0812">Transmembrane</keyword>
<proteinExistence type="predicted"/>
<gene>
    <name evidence="2" type="ORF">FA727_13195</name>
</gene>
<protein>
    <submittedName>
        <fullName evidence="2">Uncharacterized protein</fullName>
    </submittedName>
</protein>